<protein>
    <recommendedName>
        <fullName evidence="3">SET domain-containing protein</fullName>
    </recommendedName>
</protein>
<name>A0A3M7L4T8_AUXPR</name>
<dbReference type="EMBL" id="QOKY01000126">
    <property type="protein sequence ID" value="RMZ57597.1"/>
    <property type="molecule type" value="Genomic_DNA"/>
</dbReference>
<evidence type="ECO:0000313" key="2">
    <source>
        <dbReference type="Proteomes" id="UP000279271"/>
    </source>
</evidence>
<dbReference type="CDD" id="cd10527">
    <property type="entry name" value="SET_LSMT"/>
    <property type="match status" value="1"/>
</dbReference>
<dbReference type="Proteomes" id="UP000279271">
    <property type="component" value="Unassembled WGS sequence"/>
</dbReference>
<dbReference type="InterPro" id="IPR046341">
    <property type="entry name" value="SET_dom_sf"/>
</dbReference>
<reference evidence="2" key="1">
    <citation type="journal article" date="2018" name="Algal Res.">
        <title>Characterization of plant carbon substrate utilization by Auxenochlorella protothecoides.</title>
        <authorList>
            <person name="Vogler B.W."/>
            <person name="Starkenburg S.R."/>
            <person name="Sudasinghe N."/>
            <person name="Schambach J.Y."/>
            <person name="Rollin J.A."/>
            <person name="Pattathil S."/>
            <person name="Barry A.N."/>
        </authorList>
    </citation>
    <scope>NUCLEOTIDE SEQUENCE [LARGE SCALE GENOMIC DNA]</scope>
    <source>
        <strain evidence="2">UTEX 25</strain>
    </source>
</reference>
<dbReference type="PANTHER" id="PTHR13271:SF133">
    <property type="entry name" value="SET DOMAIN-CONTAINING PROTEIN"/>
    <property type="match status" value="1"/>
</dbReference>
<sequence>GAASPFHAHITSMPSSHDCPFAWSEAEFSPLLETDIDPGLREAGLKLYEEAARELASRYPQAWPEFTYERFAWAAGMVQSRTFHLQATNWVTGGTSDGCELYLLPGIDMVNHSSQAEQRSTELRFTPDRTAGGERIPGEFTMLAFRAISSGEEILFTYGDLSDTELLHTYGFVEGLDMLLGGKKDLQTICERFEAWDPQDAETEQPKPLAVKKEHLAAVGAALESARARVSAAIEGLQPDAALRARAAWMLCMLQHRVLEKVKQAVEQAAE</sequence>
<evidence type="ECO:0000313" key="1">
    <source>
        <dbReference type="EMBL" id="RMZ57597.1"/>
    </source>
</evidence>
<dbReference type="Gene3D" id="3.90.1410.10">
    <property type="entry name" value="set domain protein methyltransferase, domain 1"/>
    <property type="match status" value="1"/>
</dbReference>
<gene>
    <name evidence="1" type="ORF">APUTEX25_001797</name>
</gene>
<dbReference type="GO" id="GO:0016279">
    <property type="term" value="F:protein-lysine N-methyltransferase activity"/>
    <property type="evidence" value="ECO:0007669"/>
    <property type="project" value="TreeGrafter"/>
</dbReference>
<proteinExistence type="predicted"/>
<accession>A0A3M7L4T8</accession>
<dbReference type="InterPro" id="IPR050600">
    <property type="entry name" value="SETD3_SETD6_MTase"/>
</dbReference>
<feature type="non-terminal residue" evidence="1">
    <location>
        <position position="1"/>
    </location>
</feature>
<dbReference type="PANTHER" id="PTHR13271">
    <property type="entry name" value="UNCHARACTERIZED PUTATIVE METHYLTRANSFERASE"/>
    <property type="match status" value="1"/>
</dbReference>
<dbReference type="AlphaFoldDB" id="A0A3M7L4T8"/>
<feature type="non-terminal residue" evidence="1">
    <location>
        <position position="271"/>
    </location>
</feature>
<organism evidence="1 2">
    <name type="scientific">Auxenochlorella protothecoides</name>
    <name type="common">Green microalga</name>
    <name type="synonym">Chlorella protothecoides</name>
    <dbReference type="NCBI Taxonomy" id="3075"/>
    <lineage>
        <taxon>Eukaryota</taxon>
        <taxon>Viridiplantae</taxon>
        <taxon>Chlorophyta</taxon>
        <taxon>core chlorophytes</taxon>
        <taxon>Trebouxiophyceae</taxon>
        <taxon>Chlorellales</taxon>
        <taxon>Chlorellaceae</taxon>
        <taxon>Auxenochlorella</taxon>
    </lineage>
</organism>
<evidence type="ECO:0008006" key="3">
    <source>
        <dbReference type="Google" id="ProtNLM"/>
    </source>
</evidence>
<comment type="caution">
    <text evidence="1">The sequence shown here is derived from an EMBL/GenBank/DDBJ whole genome shotgun (WGS) entry which is preliminary data.</text>
</comment>
<dbReference type="SUPFAM" id="SSF82199">
    <property type="entry name" value="SET domain"/>
    <property type="match status" value="1"/>
</dbReference>